<feature type="compositionally biased region" description="Basic residues" evidence="1">
    <location>
        <begin position="1"/>
        <end position="16"/>
    </location>
</feature>
<keyword evidence="3" id="KW-1185">Reference proteome</keyword>
<feature type="compositionally biased region" description="Polar residues" evidence="1">
    <location>
        <begin position="25"/>
        <end position="39"/>
    </location>
</feature>
<organism evidence="2 3">
    <name type="scientific">Cyphellophora europaea (strain CBS 101466)</name>
    <name type="common">Phialophora europaea</name>
    <dbReference type="NCBI Taxonomy" id="1220924"/>
    <lineage>
        <taxon>Eukaryota</taxon>
        <taxon>Fungi</taxon>
        <taxon>Dikarya</taxon>
        <taxon>Ascomycota</taxon>
        <taxon>Pezizomycotina</taxon>
        <taxon>Eurotiomycetes</taxon>
        <taxon>Chaetothyriomycetidae</taxon>
        <taxon>Chaetothyriales</taxon>
        <taxon>Cyphellophoraceae</taxon>
        <taxon>Cyphellophora</taxon>
    </lineage>
</organism>
<reference evidence="2 3" key="1">
    <citation type="submission" date="2013-03" db="EMBL/GenBank/DDBJ databases">
        <title>The Genome Sequence of Phialophora europaea CBS 101466.</title>
        <authorList>
            <consortium name="The Broad Institute Genomics Platform"/>
            <person name="Cuomo C."/>
            <person name="de Hoog S."/>
            <person name="Gorbushina A."/>
            <person name="Walker B."/>
            <person name="Young S.K."/>
            <person name="Zeng Q."/>
            <person name="Gargeya S."/>
            <person name="Fitzgerald M."/>
            <person name="Haas B."/>
            <person name="Abouelleil A."/>
            <person name="Allen A.W."/>
            <person name="Alvarado L."/>
            <person name="Arachchi H.M."/>
            <person name="Berlin A.M."/>
            <person name="Chapman S.B."/>
            <person name="Gainer-Dewar J."/>
            <person name="Goldberg J."/>
            <person name="Griggs A."/>
            <person name="Gujja S."/>
            <person name="Hansen M."/>
            <person name="Howarth C."/>
            <person name="Imamovic A."/>
            <person name="Ireland A."/>
            <person name="Larimer J."/>
            <person name="McCowan C."/>
            <person name="Murphy C."/>
            <person name="Pearson M."/>
            <person name="Poon T.W."/>
            <person name="Priest M."/>
            <person name="Roberts A."/>
            <person name="Saif S."/>
            <person name="Shea T."/>
            <person name="Sisk P."/>
            <person name="Sykes S."/>
            <person name="Wortman J."/>
            <person name="Nusbaum C."/>
            <person name="Birren B."/>
        </authorList>
    </citation>
    <scope>NUCLEOTIDE SEQUENCE [LARGE SCALE GENOMIC DNA]</scope>
    <source>
        <strain evidence="2 3">CBS 101466</strain>
    </source>
</reference>
<dbReference type="GeneID" id="19969324"/>
<dbReference type="InParanoid" id="W2S2C9"/>
<dbReference type="Proteomes" id="UP000030752">
    <property type="component" value="Unassembled WGS sequence"/>
</dbReference>
<feature type="region of interest" description="Disordered" evidence="1">
    <location>
        <begin position="1"/>
        <end position="39"/>
    </location>
</feature>
<dbReference type="OrthoDB" id="4147798at2759"/>
<evidence type="ECO:0000256" key="1">
    <source>
        <dbReference type="SAM" id="MobiDB-lite"/>
    </source>
</evidence>
<proteinExistence type="predicted"/>
<dbReference type="HOGENOM" id="CLU_126083_0_0_1"/>
<accession>W2S2C9</accession>
<dbReference type="RefSeq" id="XP_008714563.1">
    <property type="nucleotide sequence ID" value="XM_008716341.1"/>
</dbReference>
<sequence length="124" mass="14299">MAHKHNRRRTRPRSRQTKLAPDFDSLTTPNPYSLDTSSGLSAIYIPRPRTIKPPKADLSNSVNARHWHNRYIAWQNRESAQRRDAARIEAEQLKLFGGEPGDDTGLCYKMMEAFEGMDWVDSLE</sequence>
<gene>
    <name evidence="2" type="ORF">HMPREF1541_01985</name>
</gene>
<evidence type="ECO:0000313" key="2">
    <source>
        <dbReference type="EMBL" id="ETN42827.1"/>
    </source>
</evidence>
<dbReference type="VEuPathDB" id="FungiDB:HMPREF1541_01985"/>
<dbReference type="AlphaFoldDB" id="W2S2C9"/>
<dbReference type="eggNOG" id="ENOG502T1RW">
    <property type="taxonomic scope" value="Eukaryota"/>
</dbReference>
<evidence type="ECO:0000313" key="3">
    <source>
        <dbReference type="Proteomes" id="UP000030752"/>
    </source>
</evidence>
<protein>
    <submittedName>
        <fullName evidence="2">Uncharacterized protein</fullName>
    </submittedName>
</protein>
<dbReference type="EMBL" id="KB822718">
    <property type="protein sequence ID" value="ETN42827.1"/>
    <property type="molecule type" value="Genomic_DNA"/>
</dbReference>
<name>W2S2C9_CYPE1</name>